<dbReference type="GO" id="GO:0047244">
    <property type="term" value="F:N-acetylglucosaminyldiphosphoundecaprenol N-acetyl-beta-D-mannosaminyltransferase activity"/>
    <property type="evidence" value="ECO:0007669"/>
    <property type="project" value="UniProtKB-UniRule"/>
</dbReference>
<organism evidence="6 7">
    <name type="scientific">Alkaliphilus oremlandii (strain OhILAs)</name>
    <name type="common">Clostridium oremlandii (strain OhILAs)</name>
    <dbReference type="NCBI Taxonomy" id="350688"/>
    <lineage>
        <taxon>Bacteria</taxon>
        <taxon>Bacillati</taxon>
        <taxon>Bacillota</taxon>
        <taxon>Clostridia</taxon>
        <taxon>Peptostreptococcales</taxon>
        <taxon>Natronincolaceae</taxon>
        <taxon>Alkaliphilus</taxon>
    </lineage>
</organism>
<dbReference type="CDD" id="cd06533">
    <property type="entry name" value="Glyco_transf_WecG_TagA"/>
    <property type="match status" value="1"/>
</dbReference>
<dbReference type="GO" id="GO:0071555">
    <property type="term" value="P:cell wall organization"/>
    <property type="evidence" value="ECO:0007669"/>
    <property type="project" value="UniProtKB-KW"/>
</dbReference>
<dbReference type="InterPro" id="IPR004629">
    <property type="entry name" value="WecG_TagA_CpsF"/>
</dbReference>
<evidence type="ECO:0000256" key="2">
    <source>
        <dbReference type="ARBA" id="ARBA00022679"/>
    </source>
</evidence>
<evidence type="ECO:0000313" key="7">
    <source>
        <dbReference type="Proteomes" id="UP000000269"/>
    </source>
</evidence>
<dbReference type="PANTHER" id="PTHR34136">
    <property type="match status" value="1"/>
</dbReference>
<accession>A8MJ20</accession>
<evidence type="ECO:0000313" key="6">
    <source>
        <dbReference type="EMBL" id="ABW19802.1"/>
    </source>
</evidence>
<keyword evidence="7" id="KW-1185">Reference proteome</keyword>
<comment type="function">
    <text evidence="5">Catalyzes the conversion of GlcNAc-PP-undecaprenol into ManNAc-GlcNAc-PP-undecaprenol, the first committed lipid intermediate in the de novo synthesis of teichoic acid.</text>
</comment>
<dbReference type="HAMAP" id="MF_02070">
    <property type="entry name" value="TagA_TarA"/>
    <property type="match status" value="1"/>
</dbReference>
<dbReference type="CAZy" id="GT26">
    <property type="family name" value="Glycosyltransferase Family 26"/>
</dbReference>
<evidence type="ECO:0000256" key="4">
    <source>
        <dbReference type="ARBA" id="ARBA00023316"/>
    </source>
</evidence>
<proteinExistence type="inferred from homology"/>
<dbReference type="PANTHER" id="PTHR34136:SF1">
    <property type="entry name" value="UDP-N-ACETYL-D-MANNOSAMINURONIC ACID TRANSFERASE"/>
    <property type="match status" value="1"/>
</dbReference>
<dbReference type="EMBL" id="CP000853">
    <property type="protein sequence ID" value="ABW19802.1"/>
    <property type="molecule type" value="Genomic_DNA"/>
</dbReference>
<dbReference type="Proteomes" id="UP000000269">
    <property type="component" value="Chromosome"/>
</dbReference>
<comment type="similarity">
    <text evidence="5">Belongs to the glycosyltransferase 26 family. TagA/TarA subfamily.</text>
</comment>
<reference evidence="7" key="1">
    <citation type="submission" date="2007-10" db="EMBL/GenBank/DDBJ databases">
        <title>Complete genome of Alkaliphilus oremlandii OhILAs.</title>
        <authorList>
            <person name="Copeland A."/>
            <person name="Lucas S."/>
            <person name="Lapidus A."/>
            <person name="Barry K."/>
            <person name="Detter J.C."/>
            <person name="Glavina del Rio T."/>
            <person name="Hammon N."/>
            <person name="Israni S."/>
            <person name="Dalin E."/>
            <person name="Tice H."/>
            <person name="Pitluck S."/>
            <person name="Chain P."/>
            <person name="Malfatti S."/>
            <person name="Shin M."/>
            <person name="Vergez L."/>
            <person name="Schmutz J."/>
            <person name="Larimer F."/>
            <person name="Land M."/>
            <person name="Hauser L."/>
            <person name="Kyrpides N."/>
            <person name="Mikhailova N."/>
            <person name="Stolz J.F."/>
            <person name="Dawson A."/>
            <person name="Fisher E."/>
            <person name="Crable B."/>
            <person name="Perera E."/>
            <person name="Lisak J."/>
            <person name="Ranganathan M."/>
            <person name="Basu P."/>
            <person name="Richardson P."/>
        </authorList>
    </citation>
    <scope>NUCLEOTIDE SEQUENCE [LARGE SCALE GENOMIC DNA]</scope>
    <source>
        <strain evidence="7">OhILAs</strain>
    </source>
</reference>
<evidence type="ECO:0000256" key="3">
    <source>
        <dbReference type="ARBA" id="ARBA00022944"/>
    </source>
</evidence>
<dbReference type="EC" id="2.4.1.187" evidence="5"/>
<gene>
    <name evidence="6" type="ordered locus">Clos_2269</name>
</gene>
<dbReference type="RefSeq" id="WP_012160109.1">
    <property type="nucleotide sequence ID" value="NC_009922.1"/>
</dbReference>
<dbReference type="AlphaFoldDB" id="A8MJ20"/>
<dbReference type="OrthoDB" id="9771846at2"/>
<dbReference type="UniPathway" id="UPA00632"/>
<evidence type="ECO:0000256" key="5">
    <source>
        <dbReference type="HAMAP-Rule" id="MF_02070"/>
    </source>
</evidence>
<dbReference type="GO" id="GO:0019350">
    <property type="term" value="P:teichoic acid biosynthetic process"/>
    <property type="evidence" value="ECO:0007669"/>
    <property type="project" value="UniProtKB-UniRule"/>
</dbReference>
<keyword evidence="3 5" id="KW-0777">Teichoic acid biosynthesis</keyword>
<comment type="catalytic activity">
    <reaction evidence="5">
        <text>UDP-N-acetyl-alpha-D-mannosamine + N-acetyl-alpha-D-glucosaminyl-di-trans,octa-cis-undecaprenyl diphosphate = N-acetyl-beta-D-mannosaminyl-(1-&gt;4)-N-acetyl-alpha-D-glucosaminyl di-trans,octa-cis-undecaprenyl diphosphate + UDP + H(+)</text>
        <dbReference type="Rhea" id="RHEA:16053"/>
        <dbReference type="ChEBI" id="CHEBI:15378"/>
        <dbReference type="ChEBI" id="CHEBI:58223"/>
        <dbReference type="ChEBI" id="CHEBI:62959"/>
        <dbReference type="ChEBI" id="CHEBI:68623"/>
        <dbReference type="ChEBI" id="CHEBI:132210"/>
        <dbReference type="EC" id="2.4.1.187"/>
    </reaction>
</comment>
<keyword evidence="2 5" id="KW-0808">Transferase</keyword>
<dbReference type="STRING" id="350688.Clos_2269"/>
<dbReference type="eggNOG" id="COG1922">
    <property type="taxonomic scope" value="Bacteria"/>
</dbReference>
<name>A8MJ20_ALKOO</name>
<dbReference type="HOGENOM" id="CLU_063203_3_1_9"/>
<protein>
    <recommendedName>
        <fullName evidence="5">N-acetylglucosaminyldiphosphoundecaprenol N-acetyl-beta-D-mannosaminyltransferase</fullName>
        <ecNumber evidence="5">2.4.1.187</ecNumber>
    </recommendedName>
    <alternativeName>
        <fullName evidence="5">N-acetylmannosaminyltransferase</fullName>
    </alternativeName>
    <alternativeName>
        <fullName evidence="5">UDP-N-acetylmannosamine transferase</fullName>
    </alternativeName>
    <alternativeName>
        <fullName evidence="5">UDP-N-acetylmannosamine:N-acetylglucosaminyl pyrophosphorylundecaprenol N-acetylmannosaminyltransferase</fullName>
    </alternativeName>
</protein>
<dbReference type="InterPro" id="IPR034714">
    <property type="entry name" value="TagA_TarA"/>
</dbReference>
<dbReference type="NCBIfam" id="TIGR00696">
    <property type="entry name" value="wecG_tagA_cpsF"/>
    <property type="match status" value="1"/>
</dbReference>
<keyword evidence="1 5" id="KW-0328">Glycosyltransferase</keyword>
<evidence type="ECO:0000256" key="1">
    <source>
        <dbReference type="ARBA" id="ARBA00022676"/>
    </source>
</evidence>
<keyword evidence="4 5" id="KW-0961">Cell wall biogenesis/degradation</keyword>
<dbReference type="KEGG" id="aoe:Clos_2269"/>
<dbReference type="Pfam" id="PF03808">
    <property type="entry name" value="Glyco_tran_WecG"/>
    <property type="match status" value="1"/>
</dbReference>
<comment type="pathway">
    <text evidence="5">Cell wall biogenesis; teichoic acid biosynthesis.</text>
</comment>
<sequence>MRKQERVLGVNFDVVDESQALNILIDFLEKKSVVRSVYTPNPEIVMLAQEDRDLYRILKEADLVLADGIGVILASKIKGLELKDRVTGVDTMDKLLQYCGKNKKSIFILGGKPGVAELACKNIDKKYPGIQIAGYHHGYFMEAEEPEIIHTINEAHADILFVCFGAPKQEKWIDKNKSKLNCAIAMGVGGSVDVYAGVVKRAPVAFQKLGLEWFYRLLKEPTRLKRMMVLPKFLIKVIVTKE</sequence>